<evidence type="ECO:0000256" key="10">
    <source>
        <dbReference type="ARBA" id="ARBA00029440"/>
    </source>
</evidence>
<evidence type="ECO:0000313" key="16">
    <source>
        <dbReference type="EMBL" id="CAB4796577.1"/>
    </source>
</evidence>
<organism evidence="14">
    <name type="scientific">freshwater metagenome</name>
    <dbReference type="NCBI Taxonomy" id="449393"/>
    <lineage>
        <taxon>unclassified sequences</taxon>
        <taxon>metagenomes</taxon>
        <taxon>ecological metagenomes</taxon>
    </lineage>
</organism>
<dbReference type="FunFam" id="3.30.70.360:FF:000011">
    <property type="entry name" value="Succinyl-diaminopimelate desuccinylase"/>
    <property type="match status" value="1"/>
</dbReference>
<dbReference type="InterPro" id="IPR011650">
    <property type="entry name" value="Peptidase_M20_dimer"/>
</dbReference>
<dbReference type="PANTHER" id="PTHR43808:SF31">
    <property type="entry name" value="N-ACETYL-L-CITRULLINE DEACETYLASE"/>
    <property type="match status" value="1"/>
</dbReference>
<keyword evidence="4" id="KW-0479">Metal-binding</keyword>
<evidence type="ECO:0000256" key="9">
    <source>
        <dbReference type="ARBA" id="ARBA00023285"/>
    </source>
</evidence>
<dbReference type="EMBL" id="CAFBPK010000007">
    <property type="protein sequence ID" value="CAB5016404.1"/>
    <property type="molecule type" value="Genomic_DNA"/>
</dbReference>
<dbReference type="Pfam" id="PF07687">
    <property type="entry name" value="M20_dimer"/>
    <property type="match status" value="1"/>
</dbReference>
<dbReference type="Gene3D" id="3.40.630.10">
    <property type="entry name" value="Zn peptidases"/>
    <property type="match status" value="1"/>
</dbReference>
<evidence type="ECO:0000313" key="18">
    <source>
        <dbReference type="EMBL" id="CAB5016404.1"/>
    </source>
</evidence>
<comment type="subunit">
    <text evidence="2">Homodimer.</text>
</comment>
<dbReference type="GO" id="GO:0009014">
    <property type="term" value="F:succinyl-diaminopimelate desuccinylase activity"/>
    <property type="evidence" value="ECO:0007669"/>
    <property type="project" value="InterPro"/>
</dbReference>
<comment type="pathway">
    <text evidence="10">Amino-acid biosynthesis.</text>
</comment>
<dbReference type="EMBL" id="CAESAI010000009">
    <property type="protein sequence ID" value="CAB4335667.1"/>
    <property type="molecule type" value="Genomic_DNA"/>
</dbReference>
<dbReference type="PANTHER" id="PTHR43808">
    <property type="entry name" value="ACETYLORNITHINE DEACETYLASE"/>
    <property type="match status" value="1"/>
</dbReference>
<keyword evidence="5" id="KW-0378">Hydrolase</keyword>
<accession>A0A6J6QQJ3</accession>
<keyword evidence="8" id="KW-0457">Lysine biosynthesis</keyword>
<keyword evidence="3" id="KW-0028">Amino-acid biosynthesis</keyword>
<evidence type="ECO:0000256" key="1">
    <source>
        <dbReference type="ARBA" id="ARBA00001947"/>
    </source>
</evidence>
<sequence>MKKALQDYRSRVDIAALNPHADIVTVTTDLVNIPSVSGDENVIATSIFQALSQCSWLEVIRFKNSVIARTNLGKPSRVIVAGHIDTVPVADNAQAVLISKDGKLPSDGSSVSEDVLFGIGSCDMKGGVAVAFRAAATIENPQFDVTYIFYECEEIESSRNGLTLIAAEHPEWLTADIAVLLEPSNANIEAGCQGTLRANISTSGKRAHSARSWLGENAIHNLNAILETLNSYEPAKVLIDGLEYREGLNAVSISGGIAGNIIPDQALVEVNYRYAPNKSGADAEQHIRDTFKDFTVEFSDNAPGAMPGLDRPALADLVSRVNGQVAPKFGWTDVARFSAMGVPAVNLGPGDPGLAHSRNEFVPVSQLQKCEETVFSWLRG</sequence>
<dbReference type="InterPro" id="IPR002933">
    <property type="entry name" value="Peptidase_M20"/>
</dbReference>
<dbReference type="Pfam" id="PF01546">
    <property type="entry name" value="Peptidase_M20"/>
    <property type="match status" value="1"/>
</dbReference>
<evidence type="ECO:0000313" key="17">
    <source>
        <dbReference type="EMBL" id="CAB4849560.1"/>
    </source>
</evidence>
<dbReference type="EMBL" id="CAEZZD010000080">
    <property type="protein sequence ID" value="CAB4749410.1"/>
    <property type="molecule type" value="Genomic_DNA"/>
</dbReference>
<reference evidence="14" key="1">
    <citation type="submission" date="2020-05" db="EMBL/GenBank/DDBJ databases">
        <authorList>
            <person name="Chiriac C."/>
            <person name="Salcher M."/>
            <person name="Ghai R."/>
            <person name="Kavagutti S V."/>
        </authorList>
    </citation>
    <scope>NUCLEOTIDE SEQUENCE</scope>
</reference>
<dbReference type="InterPro" id="IPR050072">
    <property type="entry name" value="Peptidase_M20A"/>
</dbReference>
<dbReference type="Gene3D" id="3.30.70.360">
    <property type="match status" value="1"/>
</dbReference>
<evidence type="ECO:0000259" key="11">
    <source>
        <dbReference type="Pfam" id="PF07687"/>
    </source>
</evidence>
<dbReference type="GO" id="GO:0019877">
    <property type="term" value="P:diaminopimelate biosynthetic process"/>
    <property type="evidence" value="ECO:0007669"/>
    <property type="project" value="UniProtKB-KW"/>
</dbReference>
<evidence type="ECO:0000256" key="2">
    <source>
        <dbReference type="ARBA" id="ARBA00011738"/>
    </source>
</evidence>
<evidence type="ECO:0000313" key="15">
    <source>
        <dbReference type="EMBL" id="CAB4749410.1"/>
    </source>
</evidence>
<keyword evidence="9" id="KW-0170">Cobalt</keyword>
<dbReference type="GO" id="GO:0046872">
    <property type="term" value="F:metal ion binding"/>
    <property type="evidence" value="ECO:0007669"/>
    <property type="project" value="UniProtKB-KW"/>
</dbReference>
<feature type="domain" description="Peptidase M20 dimerisation" evidence="11">
    <location>
        <begin position="194"/>
        <end position="293"/>
    </location>
</feature>
<dbReference type="SUPFAM" id="SSF55031">
    <property type="entry name" value="Bacterial exopeptidase dimerisation domain"/>
    <property type="match status" value="1"/>
</dbReference>
<dbReference type="NCBIfam" id="TIGR01900">
    <property type="entry name" value="dapE-gram_pos"/>
    <property type="match status" value="1"/>
</dbReference>
<name>A0A6J6QQJ3_9ZZZZ</name>
<dbReference type="EMBL" id="CAEZYC010000048">
    <property type="protein sequence ID" value="CAB4711218.1"/>
    <property type="molecule type" value="Genomic_DNA"/>
</dbReference>
<dbReference type="GO" id="GO:0006526">
    <property type="term" value="P:L-arginine biosynthetic process"/>
    <property type="evidence" value="ECO:0007669"/>
    <property type="project" value="TreeGrafter"/>
</dbReference>
<dbReference type="InterPro" id="IPR010174">
    <property type="entry name" value="Succinyl-DAP_deSuclase_DapE"/>
</dbReference>
<dbReference type="GO" id="GO:0009089">
    <property type="term" value="P:lysine biosynthetic process via diaminopimelate"/>
    <property type="evidence" value="ECO:0007669"/>
    <property type="project" value="InterPro"/>
</dbReference>
<protein>
    <submittedName>
        <fullName evidence="14">Unannotated protein</fullName>
    </submittedName>
</protein>
<evidence type="ECO:0000256" key="4">
    <source>
        <dbReference type="ARBA" id="ARBA00022723"/>
    </source>
</evidence>
<gene>
    <name evidence="14" type="ORF">UFOPK2648_00905</name>
    <name evidence="15" type="ORF">UFOPK2824_00615</name>
    <name evidence="16" type="ORF">UFOPK3037_00333</name>
    <name evidence="17" type="ORF">UFOPK3278_01057</name>
    <name evidence="13" type="ORF">UFOPK3406_00566</name>
    <name evidence="12" type="ORF">UFOPK3925_00081</name>
    <name evidence="18" type="ORF">UFOPK4097_00648</name>
</gene>
<evidence type="ECO:0000256" key="5">
    <source>
        <dbReference type="ARBA" id="ARBA00022801"/>
    </source>
</evidence>
<comment type="cofactor">
    <cofactor evidence="1">
        <name>Zn(2+)</name>
        <dbReference type="ChEBI" id="CHEBI:29105"/>
    </cofactor>
</comment>
<dbReference type="GO" id="GO:0008777">
    <property type="term" value="F:acetylornithine deacetylase activity"/>
    <property type="evidence" value="ECO:0007669"/>
    <property type="project" value="TreeGrafter"/>
</dbReference>
<keyword evidence="7" id="KW-0220">Diaminopimelate biosynthesis</keyword>
<dbReference type="InterPro" id="IPR036264">
    <property type="entry name" value="Bact_exopeptidase_dim_dom"/>
</dbReference>
<evidence type="ECO:0000256" key="6">
    <source>
        <dbReference type="ARBA" id="ARBA00022833"/>
    </source>
</evidence>
<dbReference type="SUPFAM" id="SSF53187">
    <property type="entry name" value="Zn-dependent exopeptidases"/>
    <property type="match status" value="1"/>
</dbReference>
<evidence type="ECO:0000256" key="7">
    <source>
        <dbReference type="ARBA" id="ARBA00022915"/>
    </source>
</evidence>
<dbReference type="AlphaFoldDB" id="A0A6J6QQJ3"/>
<proteinExistence type="predicted"/>
<evidence type="ECO:0000256" key="3">
    <source>
        <dbReference type="ARBA" id="ARBA00022605"/>
    </source>
</evidence>
<evidence type="ECO:0000256" key="8">
    <source>
        <dbReference type="ARBA" id="ARBA00023154"/>
    </source>
</evidence>
<evidence type="ECO:0000313" key="13">
    <source>
        <dbReference type="EMBL" id="CAB4335667.1"/>
    </source>
</evidence>
<evidence type="ECO:0000313" key="12">
    <source>
        <dbReference type="EMBL" id="CAB4330028.1"/>
    </source>
</evidence>
<dbReference type="EMBL" id="CAESAD010000001">
    <property type="protein sequence ID" value="CAB4330028.1"/>
    <property type="molecule type" value="Genomic_DNA"/>
</dbReference>
<dbReference type="EMBL" id="CAFAAO010000003">
    <property type="protein sequence ID" value="CAB4796577.1"/>
    <property type="molecule type" value="Genomic_DNA"/>
</dbReference>
<keyword evidence="6" id="KW-0862">Zinc</keyword>
<dbReference type="EMBL" id="CAFBIX010000048">
    <property type="protein sequence ID" value="CAB4849560.1"/>
    <property type="molecule type" value="Genomic_DNA"/>
</dbReference>
<evidence type="ECO:0000313" key="14">
    <source>
        <dbReference type="EMBL" id="CAB4711218.1"/>
    </source>
</evidence>